<evidence type="ECO:0000256" key="1">
    <source>
        <dbReference type="SAM" id="MobiDB-lite"/>
    </source>
</evidence>
<evidence type="ECO:0000313" key="2">
    <source>
        <dbReference type="EMBL" id="GBP87687.1"/>
    </source>
</evidence>
<gene>
    <name evidence="2" type="ORF">EVAR_60419_1</name>
</gene>
<proteinExistence type="predicted"/>
<evidence type="ECO:0000313" key="3">
    <source>
        <dbReference type="Proteomes" id="UP000299102"/>
    </source>
</evidence>
<name>A0A4C1ZM47_EUMVA</name>
<comment type="caution">
    <text evidence="2">The sequence shown here is derived from an EMBL/GenBank/DDBJ whole genome shotgun (WGS) entry which is preliminary data.</text>
</comment>
<accession>A0A4C1ZM47</accession>
<sequence>MGVEEYNPQKISAAIKTCLPLVALSKSELGLVAELELESWIGPKLRKRPESESKRTGTEIEYGTGV</sequence>
<reference evidence="2 3" key="1">
    <citation type="journal article" date="2019" name="Commun. Biol.">
        <title>The bagworm genome reveals a unique fibroin gene that provides high tensile strength.</title>
        <authorList>
            <person name="Kono N."/>
            <person name="Nakamura H."/>
            <person name="Ohtoshi R."/>
            <person name="Tomita M."/>
            <person name="Numata K."/>
            <person name="Arakawa K."/>
        </authorList>
    </citation>
    <scope>NUCLEOTIDE SEQUENCE [LARGE SCALE GENOMIC DNA]</scope>
</reference>
<feature type="region of interest" description="Disordered" evidence="1">
    <location>
        <begin position="46"/>
        <end position="66"/>
    </location>
</feature>
<feature type="compositionally biased region" description="Basic and acidic residues" evidence="1">
    <location>
        <begin position="48"/>
        <end position="58"/>
    </location>
</feature>
<dbReference type="EMBL" id="BGZK01001876">
    <property type="protein sequence ID" value="GBP87687.1"/>
    <property type="molecule type" value="Genomic_DNA"/>
</dbReference>
<dbReference type="Proteomes" id="UP000299102">
    <property type="component" value="Unassembled WGS sequence"/>
</dbReference>
<keyword evidence="3" id="KW-1185">Reference proteome</keyword>
<organism evidence="2 3">
    <name type="scientific">Eumeta variegata</name>
    <name type="common">Bagworm moth</name>
    <name type="synonym">Eumeta japonica</name>
    <dbReference type="NCBI Taxonomy" id="151549"/>
    <lineage>
        <taxon>Eukaryota</taxon>
        <taxon>Metazoa</taxon>
        <taxon>Ecdysozoa</taxon>
        <taxon>Arthropoda</taxon>
        <taxon>Hexapoda</taxon>
        <taxon>Insecta</taxon>
        <taxon>Pterygota</taxon>
        <taxon>Neoptera</taxon>
        <taxon>Endopterygota</taxon>
        <taxon>Lepidoptera</taxon>
        <taxon>Glossata</taxon>
        <taxon>Ditrysia</taxon>
        <taxon>Tineoidea</taxon>
        <taxon>Psychidae</taxon>
        <taxon>Oiketicinae</taxon>
        <taxon>Eumeta</taxon>
    </lineage>
</organism>
<dbReference type="AlphaFoldDB" id="A0A4C1ZM47"/>
<protein>
    <submittedName>
        <fullName evidence="2">Uncharacterized protein</fullName>
    </submittedName>
</protein>